<organism evidence="2 3">
    <name type="scientific">Achromobacter mucicolens</name>
    <dbReference type="NCBI Taxonomy" id="1389922"/>
    <lineage>
        <taxon>Bacteria</taxon>
        <taxon>Pseudomonadati</taxon>
        <taxon>Pseudomonadota</taxon>
        <taxon>Betaproteobacteria</taxon>
        <taxon>Burkholderiales</taxon>
        <taxon>Alcaligenaceae</taxon>
        <taxon>Achromobacter</taxon>
    </lineage>
</organism>
<dbReference type="Proteomes" id="UP001158644">
    <property type="component" value="Unassembled WGS sequence"/>
</dbReference>
<dbReference type="Pfam" id="PF14903">
    <property type="entry name" value="WG_beta_rep"/>
    <property type="match status" value="5"/>
</dbReference>
<evidence type="ECO:0000313" key="3">
    <source>
        <dbReference type="Proteomes" id="UP001158644"/>
    </source>
</evidence>
<comment type="caution">
    <text evidence="2">The sequence shown here is derived from an EMBL/GenBank/DDBJ whole genome shotgun (WGS) entry which is preliminary data.</text>
</comment>
<proteinExistence type="predicted"/>
<feature type="chain" id="PRO_5044892246" evidence="1">
    <location>
        <begin position="30"/>
        <end position="1050"/>
    </location>
</feature>
<evidence type="ECO:0000256" key="1">
    <source>
        <dbReference type="SAM" id="SignalP"/>
    </source>
</evidence>
<dbReference type="PANTHER" id="PTHR37841">
    <property type="entry name" value="GLR2918 PROTEIN"/>
    <property type="match status" value="1"/>
</dbReference>
<name>A0ABD4YRW4_9BURK</name>
<evidence type="ECO:0000313" key="2">
    <source>
        <dbReference type="EMBL" id="MDH1178182.1"/>
    </source>
</evidence>
<dbReference type="EMBL" id="JAOBZK010000009">
    <property type="protein sequence ID" value="MDH1178182.1"/>
    <property type="molecule type" value="Genomic_DNA"/>
</dbReference>
<accession>A0ABD4YRW4</accession>
<dbReference type="PANTHER" id="PTHR37841:SF1">
    <property type="entry name" value="DUF3298 DOMAIN-CONTAINING PROTEIN"/>
    <property type="match status" value="1"/>
</dbReference>
<dbReference type="InterPro" id="IPR032774">
    <property type="entry name" value="WG_beta_rep"/>
</dbReference>
<dbReference type="AlphaFoldDB" id="A0ABD4YRW4"/>
<keyword evidence="1" id="KW-0732">Signal</keyword>
<protein>
    <submittedName>
        <fullName evidence="2">WG repeat-containing protein</fullName>
    </submittedName>
</protein>
<dbReference type="RefSeq" id="WP_279990558.1">
    <property type="nucleotide sequence ID" value="NZ_JAOBZK010000009.1"/>
</dbReference>
<gene>
    <name evidence="2" type="ORF">N5C72_08855</name>
</gene>
<sequence length="1050" mass="112725">MTAAPIFKPLALAAALAGIALLAPVTSHAQTNWAQQCAYNNFGEGAGTSCHQPFQEGLAAVLVGTADRDSAAWGFIDKQGVMAIAPAYSEARSFQNGLAAVSQQDLWGYIDTRGRWVIPPRFSDATGFNAQGTALAEEDGRDVLIDRQGKVVKIFPLGTRTSGFEPGQKLAAMEIPTPPRLVNTVTGKPAALPEGVMALAAPTSGQLPAQTRDSRYGGWWGLLDQNGTWAISPQVLRSLAPPVRDGDVVAVNRERAWEFVDVRGEALSAERYERVERVAPGIWLVRVADGGTLLLDGKLQPMHIFESDYVGVREQDGWRFAAEPGMTLLIDPEGRLQLIPLRSGEVKIHQGRAWVYGAARRTAGVADAAGDAMSAEDQAHAADAAAAVQAASEAETAAAFQDPPVAADAATDIAQAATVADATPTEATQAEAAADGAAAAAASAAGAAADDAMAADAMQADTAADAAMDAATAAADAAQTTASANADESLYQVYGRDGLGILDEATLAQLRAYDVSEFHYARTTARDADAPLALLRPHDYGQPTGILTAAGKIVTNPDWANIDTYDVTLPLVARTRNYQAGAIGADGAWAIEPRYTEIRPFKGPYTWARTKDMLRGDALLIDARGQEVSVPAHVLEEASRLDGELLPYYARNENRQRRAGLWNVRKGAPVLKPVYEQIQEFEDDWAKVQDKNRWGVVNREGQWVVPARYDGAYDLEYLGNGLMLVEAPEGKRNRGGFTERAYRVINLRTGKTSESVVGKPQKLADGRFLGELADASAVLIDAEGASIRLSDGRPNNKQQFGDWLYIDFDEREGAIDARGNMKVPAQYGEFNPFFTQPEGLARANIGVGYRVIDQTGKTLLEKWGDATPLASMQRVVVNDDESGSSILVDLQGREVTRLPGRYAIDSDKASEGVAPYSDGDNKYGFIDANGKRVVGAHFNQLGRMKDGLARARRLERTGKLYGYIDLTGRYAIAPAFTWAGDFSEGRALVRRNQLIEYIDTQGKTTALFGVLCDTVVIVDAEDRQSWPPRKLTCPEAAGISPPAVDNANAE</sequence>
<reference evidence="2 3" key="1">
    <citation type="submission" date="2022-09" db="EMBL/GenBank/DDBJ databases">
        <title>Intensive care unit water sources are persistently colonized with multi-drug resistant bacteria and are the site of extensive horizontal gene transfer of antibiotic resistance genes.</title>
        <authorList>
            <person name="Diorio-Toth L."/>
        </authorList>
    </citation>
    <scope>NUCLEOTIDE SEQUENCE [LARGE SCALE GENOMIC DNA]</scope>
    <source>
        <strain evidence="2 3">GD03967</strain>
    </source>
</reference>
<feature type="signal peptide" evidence="1">
    <location>
        <begin position="1"/>
        <end position="29"/>
    </location>
</feature>